<evidence type="ECO:0000259" key="5">
    <source>
        <dbReference type="Pfam" id="PF22725"/>
    </source>
</evidence>
<dbReference type="SUPFAM" id="SSF55347">
    <property type="entry name" value="Glyceraldehyde-3-phosphate dehydrogenase-like, C-terminal domain"/>
    <property type="match status" value="1"/>
</dbReference>
<evidence type="ECO:0000256" key="2">
    <source>
        <dbReference type="ARBA" id="ARBA00023002"/>
    </source>
</evidence>
<feature type="domain" description="NADP-dependent oxidoreductase" evidence="3">
    <location>
        <begin position="388"/>
        <end position="663"/>
    </location>
</feature>
<dbReference type="InterPro" id="IPR000683">
    <property type="entry name" value="Gfo/Idh/MocA-like_OxRdtase_N"/>
</dbReference>
<sequence length="672" mass="72611">MNSPSSPLRWGILSTGRIAGVFAQGVALSASGRVVAVGSRSLESAQKFAAAQGIARAHGSYEELLADPEVDAVYVATPHPQHAEWVIKAAEAGKHILCEKPMGLNHAEAMVMVQAARDHGVVLMEAFMYRCHPQTAKIAELVRSGALGTVGLVQATFSFKTDYNATSRLWANDAGGGGILDVGCYAVSMARLVAGAASQKPFLDPVAVTGAGVLHPESRADMYTAATLTFENNVIAQVSAGVGLNQDNVVRIYGSAGWLHVPSPWVMNREGGSSKLILHKAGAPAPEEVVIEGGPLYALEADAFAAAVRAGLRDVPQMSTDDTLGNLATLDQWRAAIGLTYEAEKPAAYTHTIARRTLRRRESAPMTYATIPGVALPVSRLVMGCDNQRTMPHAAAMWDDFFERGGNTFDTAWLYGGGLQERLLGQWMKNRGLRDDVVVIAKGGHTPHCTPEGITRQLHESLERLQTGRVDVYMMHRDNPEVPVGELVDVLNEHVSAGRIGIFGGSNWSIERTAAANRYAKRKGLQGFGVLSNNFSLARMVEAPWGGCISSSDEASRKWLKKTQLPLFAWSSQARGFFTDRAGRDKTSDAELVRCWYSEDNFARRERAVALAAKKGVSPIAIAAAYVLHQPFPTFALIGPRVIAETVNSLDCLGMKLSRQEVAWLNLEREKL</sequence>
<dbReference type="OrthoDB" id="9783105at2"/>
<dbReference type="PANTHER" id="PTHR22604:SF105">
    <property type="entry name" value="TRANS-1,2-DIHYDROBENZENE-1,2-DIOL DEHYDROGENASE"/>
    <property type="match status" value="1"/>
</dbReference>
<dbReference type="Proteomes" id="UP000315648">
    <property type="component" value="Unassembled WGS sequence"/>
</dbReference>
<organism evidence="6 7">
    <name type="scientific">Rariglobus hedericola</name>
    <dbReference type="NCBI Taxonomy" id="2597822"/>
    <lineage>
        <taxon>Bacteria</taxon>
        <taxon>Pseudomonadati</taxon>
        <taxon>Verrucomicrobiota</taxon>
        <taxon>Opitutia</taxon>
        <taxon>Opitutales</taxon>
        <taxon>Opitutaceae</taxon>
        <taxon>Rariglobus</taxon>
    </lineage>
</organism>
<dbReference type="GO" id="GO:0016491">
    <property type="term" value="F:oxidoreductase activity"/>
    <property type="evidence" value="ECO:0007669"/>
    <property type="project" value="UniProtKB-KW"/>
</dbReference>
<comment type="caution">
    <text evidence="6">The sequence shown here is derived from an EMBL/GenBank/DDBJ whole genome shotgun (WGS) entry which is preliminary data.</text>
</comment>
<dbReference type="Pfam" id="PF01408">
    <property type="entry name" value="GFO_IDH_MocA"/>
    <property type="match status" value="1"/>
</dbReference>
<dbReference type="EMBL" id="VMBG01000003">
    <property type="protein sequence ID" value="TSJ75725.1"/>
    <property type="molecule type" value="Genomic_DNA"/>
</dbReference>
<feature type="domain" description="GFO/IDH/MocA-like oxidoreductase" evidence="5">
    <location>
        <begin position="136"/>
        <end position="259"/>
    </location>
</feature>
<dbReference type="SUPFAM" id="SSF51430">
    <property type="entry name" value="NAD(P)-linked oxidoreductase"/>
    <property type="match status" value="1"/>
</dbReference>
<gene>
    <name evidence="6" type="ORF">FPL22_15770</name>
</gene>
<name>A0A556QGG4_9BACT</name>
<dbReference type="InterPro" id="IPR050984">
    <property type="entry name" value="Gfo/Idh/MocA_domain"/>
</dbReference>
<dbReference type="Gene3D" id="3.30.360.10">
    <property type="entry name" value="Dihydrodipicolinate Reductase, domain 2"/>
    <property type="match status" value="1"/>
</dbReference>
<dbReference type="SUPFAM" id="SSF51735">
    <property type="entry name" value="NAD(P)-binding Rossmann-fold domains"/>
    <property type="match status" value="1"/>
</dbReference>
<dbReference type="PANTHER" id="PTHR22604">
    <property type="entry name" value="OXIDOREDUCTASES"/>
    <property type="match status" value="1"/>
</dbReference>
<comment type="similarity">
    <text evidence="1">Belongs to the Gfo/Idh/MocA family.</text>
</comment>
<evidence type="ECO:0000256" key="1">
    <source>
        <dbReference type="ARBA" id="ARBA00010928"/>
    </source>
</evidence>
<dbReference type="Pfam" id="PF00248">
    <property type="entry name" value="Aldo_ket_red"/>
    <property type="match status" value="1"/>
</dbReference>
<keyword evidence="2" id="KW-0560">Oxidoreductase</keyword>
<dbReference type="GO" id="GO:0000166">
    <property type="term" value="F:nucleotide binding"/>
    <property type="evidence" value="ECO:0007669"/>
    <property type="project" value="InterPro"/>
</dbReference>
<keyword evidence="7" id="KW-1185">Reference proteome</keyword>
<dbReference type="InterPro" id="IPR055170">
    <property type="entry name" value="GFO_IDH_MocA-like_dom"/>
</dbReference>
<dbReference type="AlphaFoldDB" id="A0A556QGG4"/>
<evidence type="ECO:0000259" key="4">
    <source>
        <dbReference type="Pfam" id="PF01408"/>
    </source>
</evidence>
<dbReference type="InterPro" id="IPR036291">
    <property type="entry name" value="NAD(P)-bd_dom_sf"/>
</dbReference>
<dbReference type="CDD" id="cd19082">
    <property type="entry name" value="AKR_AKR10A1_2"/>
    <property type="match status" value="1"/>
</dbReference>
<evidence type="ECO:0000259" key="3">
    <source>
        <dbReference type="Pfam" id="PF00248"/>
    </source>
</evidence>
<dbReference type="Gene3D" id="3.40.50.720">
    <property type="entry name" value="NAD(P)-binding Rossmann-like Domain"/>
    <property type="match status" value="1"/>
</dbReference>
<proteinExistence type="inferred from homology"/>
<dbReference type="Pfam" id="PF22725">
    <property type="entry name" value="GFO_IDH_MocA_C3"/>
    <property type="match status" value="1"/>
</dbReference>
<dbReference type="Gene3D" id="3.20.20.100">
    <property type="entry name" value="NADP-dependent oxidoreductase domain"/>
    <property type="match status" value="1"/>
</dbReference>
<dbReference type="InterPro" id="IPR023210">
    <property type="entry name" value="NADP_OxRdtase_dom"/>
</dbReference>
<dbReference type="InterPro" id="IPR036812">
    <property type="entry name" value="NAD(P)_OxRdtase_dom_sf"/>
</dbReference>
<accession>A0A556QGG4</accession>
<reference evidence="6 7" key="1">
    <citation type="submission" date="2019-07" db="EMBL/GenBank/DDBJ databases">
        <title>Description of 53C-WASEF.</title>
        <authorList>
            <person name="Pitt A."/>
            <person name="Hahn M.W."/>
        </authorList>
    </citation>
    <scope>NUCLEOTIDE SEQUENCE [LARGE SCALE GENOMIC DNA]</scope>
    <source>
        <strain evidence="6 7">53C-WASEF</strain>
    </source>
</reference>
<protein>
    <submittedName>
        <fullName evidence="6">Oxidoreductase</fullName>
    </submittedName>
</protein>
<dbReference type="RefSeq" id="WP_144353998.1">
    <property type="nucleotide sequence ID" value="NZ_CBCRVV010000004.1"/>
</dbReference>
<evidence type="ECO:0000313" key="6">
    <source>
        <dbReference type="EMBL" id="TSJ75725.1"/>
    </source>
</evidence>
<feature type="domain" description="Gfo/Idh/MocA-like oxidoreductase N-terminal" evidence="4">
    <location>
        <begin position="9"/>
        <end position="126"/>
    </location>
</feature>
<evidence type="ECO:0000313" key="7">
    <source>
        <dbReference type="Proteomes" id="UP000315648"/>
    </source>
</evidence>